<organism evidence="1 2">
    <name type="scientific">Heterorhabditis bacteriophora</name>
    <name type="common">Entomopathogenic nematode worm</name>
    <dbReference type="NCBI Taxonomy" id="37862"/>
    <lineage>
        <taxon>Eukaryota</taxon>
        <taxon>Metazoa</taxon>
        <taxon>Ecdysozoa</taxon>
        <taxon>Nematoda</taxon>
        <taxon>Chromadorea</taxon>
        <taxon>Rhabditida</taxon>
        <taxon>Rhabditina</taxon>
        <taxon>Rhabditomorpha</taxon>
        <taxon>Strongyloidea</taxon>
        <taxon>Heterorhabditidae</taxon>
        <taxon>Heterorhabditis</taxon>
    </lineage>
</organism>
<dbReference type="AlphaFoldDB" id="A0A1I7WT92"/>
<name>A0A1I7WT92_HETBA</name>
<sequence length="43" mass="4990">MFSNRIFGTPPTEFSRIEIPRCLEVSESHIDDIFGSYDKDILI</sequence>
<dbReference type="Proteomes" id="UP000095283">
    <property type="component" value="Unplaced"/>
</dbReference>
<evidence type="ECO:0000313" key="1">
    <source>
        <dbReference type="Proteomes" id="UP000095283"/>
    </source>
</evidence>
<keyword evidence="1" id="KW-1185">Reference proteome</keyword>
<accession>A0A1I7WT92</accession>
<evidence type="ECO:0000313" key="2">
    <source>
        <dbReference type="WBParaSite" id="Hba_08382"/>
    </source>
</evidence>
<dbReference type="WBParaSite" id="Hba_08382">
    <property type="protein sequence ID" value="Hba_08382"/>
    <property type="gene ID" value="Hba_08382"/>
</dbReference>
<protein>
    <submittedName>
        <fullName evidence="2">Kinesin motor domain-containing protein</fullName>
    </submittedName>
</protein>
<proteinExistence type="predicted"/>
<reference evidence="2" key="1">
    <citation type="submission" date="2016-11" db="UniProtKB">
        <authorList>
            <consortium name="WormBaseParasite"/>
        </authorList>
    </citation>
    <scope>IDENTIFICATION</scope>
</reference>